<feature type="transmembrane region" description="Helical" evidence="1">
    <location>
        <begin position="130"/>
        <end position="152"/>
    </location>
</feature>
<dbReference type="AlphaFoldDB" id="A0A2S7V9F8"/>
<feature type="transmembrane region" description="Helical" evidence="1">
    <location>
        <begin position="374"/>
        <end position="391"/>
    </location>
</feature>
<feature type="transmembrane region" description="Helical" evidence="1">
    <location>
        <begin position="397"/>
        <end position="414"/>
    </location>
</feature>
<feature type="transmembrane region" description="Helical" evidence="1">
    <location>
        <begin position="188"/>
        <end position="205"/>
    </location>
</feature>
<sequence>MNIKDKTVFSSITDSFFVLIAIMLLSYNHFSGYDISTFVIALAIISNIQLLYRSKNSLLIINLFLFTYWLALVPFFIYGIHYHIYDTYQTSELTTQVVLMQVIFQRLITTEKTCKPINIKSVYENKSANIFFASILVAFAFNFLTVISSRTILAVGYENSFNEGTILLEYVVIPLLVACIHCHSKSKLEVSLLFIAIALSMILPLLYGKRLPFILCGMIFYLFFLESKLSKKKLIGLVLLALIAVQILGVVRDSEYTLTINYLLFGLKENGQYSNNQGGVTAASVAYLGLIKEGVFDSSFRFTSFVSQFLTAFIPSSMAPDETFINIEAMKYTPIPGNGGFTTTYAYLFLGPLGVILFSFLFRKMLSIRKNSTLIMLIPLITITLFPRWMVYSIFPYIKILIWASIFYILLKTVKCFLGQVKNEESVICRFL</sequence>
<proteinExistence type="predicted"/>
<evidence type="ECO:0000256" key="1">
    <source>
        <dbReference type="SAM" id="Phobius"/>
    </source>
</evidence>
<feature type="transmembrane region" description="Helical" evidence="1">
    <location>
        <begin position="33"/>
        <end position="52"/>
    </location>
</feature>
<reference evidence="2 3" key="1">
    <citation type="submission" date="2016-12" db="EMBL/GenBank/DDBJ databases">
        <title>Diversity of luminous bacteria.</title>
        <authorList>
            <person name="Yoshizawa S."/>
            <person name="Kogure K."/>
        </authorList>
    </citation>
    <scope>NUCLEOTIDE SEQUENCE [LARGE SCALE GENOMIC DNA]</scope>
    <source>
        <strain evidence="2 3">LC2-408</strain>
    </source>
</reference>
<organism evidence="2 3">
    <name type="scientific">Vibrio chagasii</name>
    <dbReference type="NCBI Taxonomy" id="170679"/>
    <lineage>
        <taxon>Bacteria</taxon>
        <taxon>Pseudomonadati</taxon>
        <taxon>Pseudomonadota</taxon>
        <taxon>Gammaproteobacteria</taxon>
        <taxon>Vibrionales</taxon>
        <taxon>Vibrionaceae</taxon>
        <taxon>Vibrio</taxon>
    </lineage>
</organism>
<name>A0A2S7V9F8_9VIBR</name>
<feature type="transmembrane region" description="Helical" evidence="1">
    <location>
        <begin position="7"/>
        <end position="27"/>
    </location>
</feature>
<feature type="transmembrane region" description="Helical" evidence="1">
    <location>
        <begin position="344"/>
        <end position="362"/>
    </location>
</feature>
<dbReference type="Proteomes" id="UP000238707">
    <property type="component" value="Unassembled WGS sequence"/>
</dbReference>
<protein>
    <recommendedName>
        <fullName evidence="4">Oligosaccharide repeat unit polymerase</fullName>
    </recommendedName>
</protein>
<keyword evidence="1" id="KW-0812">Transmembrane</keyword>
<comment type="caution">
    <text evidence="2">The sequence shown here is derived from an EMBL/GenBank/DDBJ whole genome shotgun (WGS) entry which is preliminary data.</text>
</comment>
<keyword evidence="1" id="KW-0472">Membrane</keyword>
<feature type="transmembrane region" description="Helical" evidence="1">
    <location>
        <begin position="234"/>
        <end position="251"/>
    </location>
</feature>
<feature type="transmembrane region" description="Helical" evidence="1">
    <location>
        <begin position="211"/>
        <end position="227"/>
    </location>
</feature>
<evidence type="ECO:0008006" key="4">
    <source>
        <dbReference type="Google" id="ProtNLM"/>
    </source>
</evidence>
<accession>A0A2S7V9F8</accession>
<dbReference type="EMBL" id="MSCI01000003">
    <property type="protein sequence ID" value="PQJ58180.1"/>
    <property type="molecule type" value="Genomic_DNA"/>
</dbReference>
<keyword evidence="1" id="KW-1133">Transmembrane helix</keyword>
<feature type="transmembrane region" description="Helical" evidence="1">
    <location>
        <begin position="59"/>
        <end position="81"/>
    </location>
</feature>
<dbReference type="RefSeq" id="WP_105025712.1">
    <property type="nucleotide sequence ID" value="NZ_MSCI01000003.1"/>
</dbReference>
<evidence type="ECO:0000313" key="3">
    <source>
        <dbReference type="Proteomes" id="UP000238707"/>
    </source>
</evidence>
<gene>
    <name evidence="2" type="ORF">BTO10_20915</name>
</gene>
<evidence type="ECO:0000313" key="2">
    <source>
        <dbReference type="EMBL" id="PQJ58180.1"/>
    </source>
</evidence>
<keyword evidence="3" id="KW-1185">Reference proteome</keyword>